<evidence type="ECO:0000256" key="2">
    <source>
        <dbReference type="ARBA" id="ARBA00022777"/>
    </source>
</evidence>
<evidence type="ECO:0000259" key="4">
    <source>
        <dbReference type="Pfam" id="PF02518"/>
    </source>
</evidence>
<organism evidence="5 6">
    <name type="scientific">Nonomuraea glycinis</name>
    <dbReference type="NCBI Taxonomy" id="2047744"/>
    <lineage>
        <taxon>Bacteria</taxon>
        <taxon>Bacillati</taxon>
        <taxon>Actinomycetota</taxon>
        <taxon>Actinomycetes</taxon>
        <taxon>Streptosporangiales</taxon>
        <taxon>Streptosporangiaceae</taxon>
        <taxon>Nonomuraea</taxon>
    </lineage>
</organism>
<dbReference type="InterPro" id="IPR036890">
    <property type="entry name" value="HATPase_C_sf"/>
</dbReference>
<evidence type="ECO:0000256" key="1">
    <source>
        <dbReference type="ARBA" id="ARBA00022679"/>
    </source>
</evidence>
<keyword evidence="6" id="KW-1185">Reference proteome</keyword>
<reference evidence="5" key="1">
    <citation type="journal article" date="2014" name="Int. J. Syst. Evol. Microbiol.">
        <title>Complete genome sequence of Corynebacterium casei LMG S-19264T (=DSM 44701T), isolated from a smear-ripened cheese.</title>
        <authorList>
            <consortium name="US DOE Joint Genome Institute (JGI-PGF)"/>
            <person name="Walter F."/>
            <person name="Albersmeier A."/>
            <person name="Kalinowski J."/>
            <person name="Ruckert C."/>
        </authorList>
    </citation>
    <scope>NUCLEOTIDE SEQUENCE</scope>
    <source>
        <strain evidence="5">CGMCC 4.7430</strain>
    </source>
</reference>
<dbReference type="Gene3D" id="3.30.565.10">
    <property type="entry name" value="Histidine kinase-like ATPase, C-terminal domain"/>
    <property type="match status" value="1"/>
</dbReference>
<gene>
    <name evidence="5" type="ORF">GCM10012278_72050</name>
</gene>
<dbReference type="SUPFAM" id="SSF55874">
    <property type="entry name" value="ATPase domain of HSP90 chaperone/DNA topoisomerase II/histidine kinase"/>
    <property type="match status" value="1"/>
</dbReference>
<dbReference type="Pfam" id="PF02518">
    <property type="entry name" value="HATPase_c"/>
    <property type="match status" value="1"/>
</dbReference>
<dbReference type="InterPro" id="IPR003594">
    <property type="entry name" value="HATPase_dom"/>
</dbReference>
<dbReference type="Proteomes" id="UP000660745">
    <property type="component" value="Unassembled WGS sequence"/>
</dbReference>
<dbReference type="InterPro" id="IPR050482">
    <property type="entry name" value="Sensor_HK_TwoCompSys"/>
</dbReference>
<keyword evidence="1" id="KW-0808">Transferase</keyword>
<keyword evidence="3" id="KW-0902">Two-component regulatory system</keyword>
<evidence type="ECO:0000313" key="6">
    <source>
        <dbReference type="Proteomes" id="UP000660745"/>
    </source>
</evidence>
<name>A0A918AFA0_9ACTN</name>
<accession>A0A918AFA0</accession>
<evidence type="ECO:0000313" key="5">
    <source>
        <dbReference type="EMBL" id="GGP14810.1"/>
    </source>
</evidence>
<proteinExistence type="predicted"/>
<keyword evidence="2" id="KW-0418">Kinase</keyword>
<evidence type="ECO:0000256" key="3">
    <source>
        <dbReference type="ARBA" id="ARBA00023012"/>
    </source>
</evidence>
<dbReference type="GO" id="GO:0000160">
    <property type="term" value="P:phosphorelay signal transduction system"/>
    <property type="evidence" value="ECO:0007669"/>
    <property type="project" value="UniProtKB-KW"/>
</dbReference>
<dbReference type="EMBL" id="BMNK01000017">
    <property type="protein sequence ID" value="GGP14810.1"/>
    <property type="molecule type" value="Genomic_DNA"/>
</dbReference>
<protein>
    <recommendedName>
        <fullName evidence="4">Histidine kinase/HSP90-like ATPase domain-containing protein</fullName>
    </recommendedName>
</protein>
<reference evidence="5" key="2">
    <citation type="submission" date="2020-09" db="EMBL/GenBank/DDBJ databases">
        <authorList>
            <person name="Sun Q."/>
            <person name="Zhou Y."/>
        </authorList>
    </citation>
    <scope>NUCLEOTIDE SEQUENCE</scope>
    <source>
        <strain evidence="5">CGMCC 4.7430</strain>
    </source>
</reference>
<comment type="caution">
    <text evidence="5">The sequence shown here is derived from an EMBL/GenBank/DDBJ whole genome shotgun (WGS) entry which is preliminary data.</text>
</comment>
<dbReference type="GO" id="GO:0016301">
    <property type="term" value="F:kinase activity"/>
    <property type="evidence" value="ECO:0007669"/>
    <property type="project" value="UniProtKB-KW"/>
</dbReference>
<dbReference type="CDD" id="cd16917">
    <property type="entry name" value="HATPase_UhpB-NarQ-NarX-like"/>
    <property type="match status" value="1"/>
</dbReference>
<dbReference type="AlphaFoldDB" id="A0A918AFA0"/>
<feature type="domain" description="Histidine kinase/HSP90-like ATPase" evidence="4">
    <location>
        <begin position="68"/>
        <end position="148"/>
    </location>
</feature>
<sequence>MQTGACSGLRKAEFGLTKDTRMREGESLAEALEACLSDWSQRTGITVEVWALPTADVSPSTAGGVLAAMREALANVESHSGAAAVSIAVTVGAGGLRMTVSDHGQGFDTAKAARGIARMRAAFAELGGTLTVNSVRGEGTTVTGVLPRRG</sequence>
<dbReference type="PANTHER" id="PTHR24421">
    <property type="entry name" value="NITRATE/NITRITE SENSOR PROTEIN NARX-RELATED"/>
    <property type="match status" value="1"/>
</dbReference>